<evidence type="ECO:0000256" key="1">
    <source>
        <dbReference type="ARBA" id="ARBA00023054"/>
    </source>
</evidence>
<accession>A0A9N9X5G2</accession>
<evidence type="ECO:0000313" key="4">
    <source>
        <dbReference type="Proteomes" id="UP001153709"/>
    </source>
</evidence>
<dbReference type="EMBL" id="OU898276">
    <property type="protein sequence ID" value="CAG9828086.1"/>
    <property type="molecule type" value="Genomic_DNA"/>
</dbReference>
<organism evidence="3 4">
    <name type="scientific">Diabrotica balteata</name>
    <name type="common">Banded cucumber beetle</name>
    <dbReference type="NCBI Taxonomy" id="107213"/>
    <lineage>
        <taxon>Eukaryota</taxon>
        <taxon>Metazoa</taxon>
        <taxon>Ecdysozoa</taxon>
        <taxon>Arthropoda</taxon>
        <taxon>Hexapoda</taxon>
        <taxon>Insecta</taxon>
        <taxon>Pterygota</taxon>
        <taxon>Neoptera</taxon>
        <taxon>Endopterygota</taxon>
        <taxon>Coleoptera</taxon>
        <taxon>Polyphaga</taxon>
        <taxon>Cucujiformia</taxon>
        <taxon>Chrysomeloidea</taxon>
        <taxon>Chrysomelidae</taxon>
        <taxon>Galerucinae</taxon>
        <taxon>Diabroticina</taxon>
        <taxon>Diabroticites</taxon>
        <taxon>Diabrotica</taxon>
    </lineage>
</organism>
<dbReference type="OrthoDB" id="2152435at2759"/>
<dbReference type="Proteomes" id="UP001153709">
    <property type="component" value="Chromosome 1"/>
</dbReference>
<gene>
    <name evidence="3" type="ORF">DIABBA_LOCUS2028</name>
</gene>
<proteinExistence type="predicted"/>
<reference evidence="3" key="1">
    <citation type="submission" date="2022-01" db="EMBL/GenBank/DDBJ databases">
        <authorList>
            <person name="King R."/>
        </authorList>
    </citation>
    <scope>NUCLEOTIDE SEQUENCE</scope>
</reference>
<name>A0A9N9X5G2_DIABA</name>
<feature type="coiled-coil region" evidence="2">
    <location>
        <begin position="270"/>
        <end position="359"/>
    </location>
</feature>
<keyword evidence="4" id="KW-1185">Reference proteome</keyword>
<sequence length="440" mass="53092">MPLISTTELNKLVCFQQCLEKSISTTIDHLRKFPSYKYVPDMYVEQEQDRRRDKETIRSNVDEIAGNLQSKIEFLKCNSSVSNTDLKKFKHEMIMIQDLIQSLLINSKMKLKALDIEYIEINQDLDYYKEKMFEWSEPVNIKEPLSIKTDYKKPYSNLKCVEMREFIDFIKRSGGHENGWDKDDHQLFIKFRNKFKDVSIVSQKINEVLPDKSIQDVQEHEAWYKQYMILKKNKKEALKRWQESKAKTKPSTVANLLNDIVKKPVLVNKSENQREKLVQWKLEKEQMLRNNLSIEEIEQQKRREIAEMRKRRNEEMKRIVGEWKAAKNLLDQEYTKRKKEQEENERKRKAAEANKLIKQYQIQDDYYILKMRQHKKRLETLQPVRSKSSQIAKRDPHRLLRPTEQWRNRVQDDTIYPFEEVIPLKKLPKLKVPDWRKKIV</sequence>
<protein>
    <recommendedName>
        <fullName evidence="5">Coiled-coil domain-containing protein 112</fullName>
    </recommendedName>
</protein>
<keyword evidence="1 2" id="KW-0175">Coiled coil</keyword>
<evidence type="ECO:0000313" key="3">
    <source>
        <dbReference type="EMBL" id="CAG9828086.1"/>
    </source>
</evidence>
<dbReference type="PANTHER" id="PTHR21549">
    <property type="entry name" value="MUTATED IN BLADDER CANCER 1"/>
    <property type="match status" value="1"/>
</dbReference>
<dbReference type="AlphaFoldDB" id="A0A9N9X5G2"/>
<dbReference type="InterPro" id="IPR039902">
    <property type="entry name" value="CCDC148/CCDC112"/>
</dbReference>
<dbReference type="PANTHER" id="PTHR21549:SF0">
    <property type="entry name" value="COILED-COIL DOMAIN-CONTAINING PROTEIN 112"/>
    <property type="match status" value="1"/>
</dbReference>
<evidence type="ECO:0000256" key="2">
    <source>
        <dbReference type="SAM" id="Coils"/>
    </source>
</evidence>
<evidence type="ECO:0008006" key="5">
    <source>
        <dbReference type="Google" id="ProtNLM"/>
    </source>
</evidence>